<dbReference type="KEGG" id="cyj:Cyan7822_0420"/>
<dbReference type="AlphaFoldDB" id="E0U778"/>
<name>E0U778_GLOV7</name>
<dbReference type="Gene3D" id="3.40.800.10">
    <property type="entry name" value="Ureohydrolase domain"/>
    <property type="match status" value="1"/>
</dbReference>
<evidence type="ECO:0000313" key="2">
    <source>
        <dbReference type="EMBL" id="ADN12465.1"/>
    </source>
</evidence>
<dbReference type="OrthoDB" id="9805406at2"/>
<dbReference type="Proteomes" id="UP000008206">
    <property type="component" value="Chromosome"/>
</dbReference>
<dbReference type="InterPro" id="IPR023696">
    <property type="entry name" value="Ureohydrolase_dom_sf"/>
</dbReference>
<dbReference type="HOGENOM" id="CLU_663590_0_0_3"/>
<dbReference type="EMBL" id="CP002198">
    <property type="protein sequence ID" value="ADN12465.1"/>
    <property type="molecule type" value="Genomic_DNA"/>
</dbReference>
<proteinExistence type="predicted"/>
<feature type="transmembrane region" description="Helical" evidence="1">
    <location>
        <begin position="59"/>
        <end position="78"/>
    </location>
</feature>
<feature type="transmembrane region" description="Helical" evidence="1">
    <location>
        <begin position="25"/>
        <end position="53"/>
    </location>
</feature>
<reference evidence="3" key="1">
    <citation type="journal article" date="2011" name="MBio">
        <title>Novel metabolic attributes of the genus Cyanothece, comprising a group of unicellular nitrogen-fixing Cyanobacteria.</title>
        <authorList>
            <person name="Bandyopadhyay A."/>
            <person name="Elvitigala T."/>
            <person name="Welsh E."/>
            <person name="Stockel J."/>
            <person name="Liberton M."/>
            <person name="Min H."/>
            <person name="Sherman L.A."/>
            <person name="Pakrasi H.B."/>
        </authorList>
    </citation>
    <scope>NUCLEOTIDE SEQUENCE [LARGE SCALE GENOMIC DNA]</scope>
    <source>
        <strain evidence="3">PCC 7822</strain>
    </source>
</reference>
<keyword evidence="1" id="KW-0812">Transmembrane</keyword>
<dbReference type="eggNOG" id="COG0010">
    <property type="taxonomic scope" value="Bacteria"/>
</dbReference>
<dbReference type="STRING" id="497965.Cyan7822_0420"/>
<protein>
    <recommendedName>
        <fullName evidence="4">Arginase/agmatinase/formiminoglutamase</fullName>
    </recommendedName>
</protein>
<sequence length="422" mass="48583">MKKTVSYASIFDFNNLKKYWQAFSIFYLVIILLYLLPIGVVIPALIVSISAYYYLPEPMIIESIVGFALLGYYLYFGLQKWIFKPKYFTLNRGSISSLKFNLLKIRILNLDHSITEQKKLLQNHPIEMINLENCGPKVRLLCPFSTFRKLELELVNKLKGSWDESPYITFLGSNDFDHVTLLLLRRIPTAFNLLFFDQHADWNPFFFTDMMCGSWLYHAFTASQMDMVFHIGGGEKAFDATGNIFDAVECFGNGQGIQKYIDNGRIVCLPASRTFAKNPYINYDKAVNQPVKTSWTVLRQRVEFLLEKYHDKLTSKPLFIAIDKDVLIPQDNVQVWDSGELSVEDVETIISTFVQLSNYQIAGVSICGDYSPPNYQSFFQLASLLEKAAILQGTRLEVHPYSLEINEKTNERLLSLFLSFYS</sequence>
<accession>E0U778</accession>
<gene>
    <name evidence="2" type="ordered locus">Cyan7822_0420</name>
</gene>
<evidence type="ECO:0008006" key="4">
    <source>
        <dbReference type="Google" id="ProtNLM"/>
    </source>
</evidence>
<keyword evidence="1" id="KW-1133">Transmembrane helix</keyword>
<evidence type="ECO:0000313" key="3">
    <source>
        <dbReference type="Proteomes" id="UP000008206"/>
    </source>
</evidence>
<organism evidence="2 3">
    <name type="scientific">Gloeothece verrucosa (strain PCC 7822)</name>
    <name type="common">Cyanothece sp. (strain PCC 7822)</name>
    <dbReference type="NCBI Taxonomy" id="497965"/>
    <lineage>
        <taxon>Bacteria</taxon>
        <taxon>Bacillati</taxon>
        <taxon>Cyanobacteriota</taxon>
        <taxon>Cyanophyceae</taxon>
        <taxon>Oscillatoriophycideae</taxon>
        <taxon>Chroococcales</taxon>
        <taxon>Aphanothecaceae</taxon>
        <taxon>Gloeothece</taxon>
        <taxon>Gloeothece verrucosa</taxon>
    </lineage>
</organism>
<dbReference type="RefSeq" id="WP_013320575.1">
    <property type="nucleotide sequence ID" value="NC_014501.1"/>
</dbReference>
<evidence type="ECO:0000256" key="1">
    <source>
        <dbReference type="SAM" id="Phobius"/>
    </source>
</evidence>
<dbReference type="SUPFAM" id="SSF52768">
    <property type="entry name" value="Arginase/deacetylase"/>
    <property type="match status" value="1"/>
</dbReference>
<keyword evidence="1" id="KW-0472">Membrane</keyword>
<keyword evidence="3" id="KW-1185">Reference proteome</keyword>